<dbReference type="Pfam" id="PF22706">
    <property type="entry name" value="Tex_central_region"/>
    <property type="match status" value="1"/>
</dbReference>
<name>A0A347WMR0_9LACT</name>
<dbReference type="SUPFAM" id="SSF158832">
    <property type="entry name" value="Tex N-terminal region-like"/>
    <property type="match status" value="1"/>
</dbReference>
<protein>
    <submittedName>
        <fullName evidence="2">RNA-binding transcriptional accessory protein</fullName>
    </submittedName>
</protein>
<feature type="domain" description="S1 motif" evidence="1">
    <location>
        <begin position="652"/>
        <end position="721"/>
    </location>
</feature>
<dbReference type="GO" id="GO:0003735">
    <property type="term" value="F:structural constituent of ribosome"/>
    <property type="evidence" value="ECO:0007669"/>
    <property type="project" value="TreeGrafter"/>
</dbReference>
<dbReference type="InterPro" id="IPR023323">
    <property type="entry name" value="Tex-like_dom_sf"/>
</dbReference>
<dbReference type="InterPro" id="IPR037027">
    <property type="entry name" value="YqgF/RNaseH-like_dom_sf"/>
</dbReference>
<dbReference type="AlphaFoldDB" id="A0A347WMR0"/>
<dbReference type="InterPro" id="IPR044146">
    <property type="entry name" value="S1_Tex"/>
</dbReference>
<reference evidence="2 3" key="1">
    <citation type="submission" date="2017-09" db="EMBL/GenBank/DDBJ databases">
        <title>Complete genome sequence of Oxytococcus suis strain ZY16052.</title>
        <authorList>
            <person name="Li F."/>
        </authorList>
    </citation>
    <scope>NUCLEOTIDE SEQUENCE [LARGE SCALE GENOMIC DNA]</scope>
    <source>
        <strain evidence="2 3">ZY16052</strain>
    </source>
</reference>
<dbReference type="FunFam" id="1.10.10.650:FF:000001">
    <property type="entry name" value="S1 RNA-binding domain 1"/>
    <property type="match status" value="1"/>
</dbReference>
<accession>A0A347WMR0</accession>
<dbReference type="InterPro" id="IPR055179">
    <property type="entry name" value="Tex-like_central_region"/>
</dbReference>
<organism evidence="2 3">
    <name type="scientific">Suicoccus acidiformans</name>
    <dbReference type="NCBI Taxonomy" id="2036206"/>
    <lineage>
        <taxon>Bacteria</taxon>
        <taxon>Bacillati</taxon>
        <taxon>Bacillota</taxon>
        <taxon>Bacilli</taxon>
        <taxon>Lactobacillales</taxon>
        <taxon>Aerococcaceae</taxon>
        <taxon>Suicoccus</taxon>
    </lineage>
</organism>
<evidence type="ECO:0000313" key="3">
    <source>
        <dbReference type="Proteomes" id="UP000263232"/>
    </source>
</evidence>
<dbReference type="Pfam" id="PF09371">
    <property type="entry name" value="Tex_N"/>
    <property type="match status" value="1"/>
</dbReference>
<gene>
    <name evidence="2" type="ORF">CL176_10385</name>
</gene>
<dbReference type="Pfam" id="PF17674">
    <property type="entry name" value="HHH_9"/>
    <property type="match status" value="1"/>
</dbReference>
<dbReference type="SMART" id="SM00316">
    <property type="entry name" value="S1"/>
    <property type="match status" value="1"/>
</dbReference>
<dbReference type="SMART" id="SM00732">
    <property type="entry name" value="YqgFc"/>
    <property type="match status" value="1"/>
</dbReference>
<evidence type="ECO:0000313" key="2">
    <source>
        <dbReference type="EMBL" id="AXY26367.1"/>
    </source>
</evidence>
<dbReference type="Gene3D" id="1.10.3500.10">
    <property type="entry name" value="Tex N-terminal region-like"/>
    <property type="match status" value="1"/>
</dbReference>
<dbReference type="InterPro" id="IPR012340">
    <property type="entry name" value="NA-bd_OB-fold"/>
</dbReference>
<dbReference type="PANTHER" id="PTHR10724:SF10">
    <property type="entry name" value="S1 RNA-BINDING DOMAIN-CONTAINING PROTEIN 1"/>
    <property type="match status" value="1"/>
</dbReference>
<dbReference type="Gene3D" id="3.30.420.140">
    <property type="entry name" value="YqgF/RNase H-like domain"/>
    <property type="match status" value="1"/>
</dbReference>
<dbReference type="Pfam" id="PF12836">
    <property type="entry name" value="HHH_3"/>
    <property type="match status" value="1"/>
</dbReference>
<dbReference type="SUPFAM" id="SSF47781">
    <property type="entry name" value="RuvA domain 2-like"/>
    <property type="match status" value="2"/>
</dbReference>
<dbReference type="GO" id="GO:0006412">
    <property type="term" value="P:translation"/>
    <property type="evidence" value="ECO:0007669"/>
    <property type="project" value="TreeGrafter"/>
</dbReference>
<dbReference type="InterPro" id="IPR010994">
    <property type="entry name" value="RuvA_2-like"/>
</dbReference>
<dbReference type="Pfam" id="PF16921">
    <property type="entry name" value="Tex_YqgF"/>
    <property type="match status" value="1"/>
</dbReference>
<dbReference type="Gene3D" id="1.10.10.650">
    <property type="entry name" value="RuvA domain 2-like"/>
    <property type="match status" value="1"/>
</dbReference>
<dbReference type="EMBL" id="CP023434">
    <property type="protein sequence ID" value="AXY26367.1"/>
    <property type="molecule type" value="Genomic_DNA"/>
</dbReference>
<dbReference type="Proteomes" id="UP000263232">
    <property type="component" value="Chromosome"/>
</dbReference>
<dbReference type="KEGG" id="abae:CL176_10385"/>
<dbReference type="InterPro" id="IPR032639">
    <property type="entry name" value="Tex_YqgF"/>
</dbReference>
<dbReference type="PANTHER" id="PTHR10724">
    <property type="entry name" value="30S RIBOSOMAL PROTEIN S1"/>
    <property type="match status" value="1"/>
</dbReference>
<dbReference type="Gene3D" id="1.10.150.310">
    <property type="entry name" value="Tex RuvX-like domain-like"/>
    <property type="match status" value="1"/>
</dbReference>
<dbReference type="FunFam" id="2.40.50.140:FF:000051">
    <property type="entry name" value="RNA-binding transcriptional accessory protein"/>
    <property type="match status" value="1"/>
</dbReference>
<dbReference type="Pfam" id="PF00575">
    <property type="entry name" value="S1"/>
    <property type="match status" value="1"/>
</dbReference>
<dbReference type="GO" id="GO:0006139">
    <property type="term" value="P:nucleobase-containing compound metabolic process"/>
    <property type="evidence" value="ECO:0007669"/>
    <property type="project" value="InterPro"/>
</dbReference>
<dbReference type="InterPro" id="IPR050437">
    <property type="entry name" value="Ribos_protein_bS1-like"/>
</dbReference>
<dbReference type="InterPro" id="IPR023319">
    <property type="entry name" value="Tex-like_HTH_dom_sf"/>
</dbReference>
<dbReference type="PROSITE" id="PS50126">
    <property type="entry name" value="S1"/>
    <property type="match status" value="1"/>
</dbReference>
<sequence>MTETQETFQFINEVAKATNIRPKQVEATLELLEEGNTIPFIARYRKEVTGSLDEVQIHAIQQNHQSLVQFHGRKADILRLIAEQDKLTPELEQALEQATTLQQLEDLYAPYKQKRRTKATIAREQGLEPLAAWLQHPEGDEAPEVYAAQFITDEVPTAQDALDGAHEIIAEQVSEVASFREFIRKYTRYNGQIVTKVKDEEKDPNNVYQMYYDFEEPLGNLLDHRTLAINRAEKEGVLSVKVVADEEPVLQYMGRHFIDEKLPEDKRGYVETAIADAYKRFIQPAIEREMRNEKTESADAQAIEVFGENLRHLLLQPPLKGKVVMGFDPAYRTGCKLAIINETGRVLDKGVIYPHKPASEKKRQAAAQELLAYIDKYDVDVIAIGNGTASRESEQFVSEVIQANNLATQFIVVNEAGASVYSASEIAREEFPDFQVEERSAVSIARRLQDPLAELIKIDPKSMGVGQYQHDVSQKDLNEALDFVINITVNQVGVDLNTASVQLLQHVSGLTQATARNIVAMRNEIGNYTSREQLKDVKRLGAKTYEQSVGFIRIMGGENPLDQTSIHPESYDIAESFLKEAGLEVEAIGSEESKAALDGLKVADLMERYELEQATVEDILDGLKHPTADIRDGQAAPVLRDDVLSMDDLEVGMRLQGVVRNVVDFGAFVDIGVKEDGLIHISKLSNKFVKHPSEVVSVGDIVNVEVIQLDKAKNRIGLKRLKD</sequence>
<dbReference type="SUPFAM" id="SSF50249">
    <property type="entry name" value="Nucleic acid-binding proteins"/>
    <property type="match status" value="1"/>
</dbReference>
<proteinExistence type="predicted"/>
<keyword evidence="3" id="KW-1185">Reference proteome</keyword>
<dbReference type="Gene3D" id="2.40.50.140">
    <property type="entry name" value="Nucleic acid-binding proteins"/>
    <property type="match status" value="1"/>
</dbReference>
<dbReference type="InterPro" id="IPR003029">
    <property type="entry name" value="S1_domain"/>
</dbReference>
<dbReference type="GO" id="GO:0005737">
    <property type="term" value="C:cytoplasm"/>
    <property type="evidence" value="ECO:0007669"/>
    <property type="project" value="UniProtKB-ARBA"/>
</dbReference>
<dbReference type="FunFam" id="3.30.420.140:FF:000001">
    <property type="entry name" value="RNA-binding transcriptional accessory protein"/>
    <property type="match status" value="1"/>
</dbReference>
<dbReference type="RefSeq" id="WP_118991226.1">
    <property type="nucleotide sequence ID" value="NZ_CP023434.1"/>
</dbReference>
<dbReference type="InterPro" id="IPR006641">
    <property type="entry name" value="YqgF/RNaseH-like_dom"/>
</dbReference>
<dbReference type="InterPro" id="IPR018974">
    <property type="entry name" value="Tex-like_N"/>
</dbReference>
<dbReference type="FunFam" id="1.10.150.310:FF:000001">
    <property type="entry name" value="RNA-binding transcriptional accessory protein"/>
    <property type="match status" value="1"/>
</dbReference>
<dbReference type="CDD" id="cd05685">
    <property type="entry name" value="S1_Tex"/>
    <property type="match status" value="1"/>
</dbReference>
<dbReference type="InterPro" id="IPR012337">
    <property type="entry name" value="RNaseH-like_sf"/>
</dbReference>
<dbReference type="OrthoDB" id="9804714at2"/>
<dbReference type="SUPFAM" id="SSF53098">
    <property type="entry name" value="Ribonuclease H-like"/>
    <property type="match status" value="1"/>
</dbReference>
<dbReference type="GO" id="GO:0003729">
    <property type="term" value="F:mRNA binding"/>
    <property type="evidence" value="ECO:0007669"/>
    <property type="project" value="UniProtKB-ARBA"/>
</dbReference>
<dbReference type="InterPro" id="IPR041692">
    <property type="entry name" value="HHH_9"/>
</dbReference>
<evidence type="ECO:0000259" key="1">
    <source>
        <dbReference type="PROSITE" id="PS50126"/>
    </source>
</evidence>